<dbReference type="AlphaFoldDB" id="A0A9D4N379"/>
<name>A0A9D4N379_DREPO</name>
<organism evidence="1 2">
    <name type="scientific">Dreissena polymorpha</name>
    <name type="common">Zebra mussel</name>
    <name type="synonym">Mytilus polymorpha</name>
    <dbReference type="NCBI Taxonomy" id="45954"/>
    <lineage>
        <taxon>Eukaryota</taxon>
        <taxon>Metazoa</taxon>
        <taxon>Spiralia</taxon>
        <taxon>Lophotrochozoa</taxon>
        <taxon>Mollusca</taxon>
        <taxon>Bivalvia</taxon>
        <taxon>Autobranchia</taxon>
        <taxon>Heteroconchia</taxon>
        <taxon>Euheterodonta</taxon>
        <taxon>Imparidentia</taxon>
        <taxon>Neoheterodontei</taxon>
        <taxon>Myida</taxon>
        <taxon>Dreissenoidea</taxon>
        <taxon>Dreissenidae</taxon>
        <taxon>Dreissena</taxon>
    </lineage>
</organism>
<evidence type="ECO:0000313" key="1">
    <source>
        <dbReference type="EMBL" id="KAH3887063.1"/>
    </source>
</evidence>
<dbReference type="SUPFAM" id="SSF50814">
    <property type="entry name" value="Lipocalins"/>
    <property type="match status" value="1"/>
</dbReference>
<reference evidence="1" key="2">
    <citation type="submission" date="2020-11" db="EMBL/GenBank/DDBJ databases">
        <authorList>
            <person name="McCartney M.A."/>
            <person name="Auch B."/>
            <person name="Kono T."/>
            <person name="Mallez S."/>
            <person name="Becker A."/>
            <person name="Gohl D.M."/>
            <person name="Silverstein K.A.T."/>
            <person name="Koren S."/>
            <person name="Bechman K.B."/>
            <person name="Herman A."/>
            <person name="Abrahante J.E."/>
            <person name="Garbe J."/>
        </authorList>
    </citation>
    <scope>NUCLEOTIDE SEQUENCE</scope>
    <source>
        <strain evidence="1">Duluth1</strain>
        <tissue evidence="1">Whole animal</tissue>
    </source>
</reference>
<evidence type="ECO:0000313" key="2">
    <source>
        <dbReference type="Proteomes" id="UP000828390"/>
    </source>
</evidence>
<accession>A0A9D4N379</accession>
<proteinExistence type="predicted"/>
<dbReference type="Proteomes" id="UP000828390">
    <property type="component" value="Unassembled WGS sequence"/>
</dbReference>
<reference evidence="1" key="1">
    <citation type="journal article" date="2019" name="bioRxiv">
        <title>The Genome of the Zebra Mussel, Dreissena polymorpha: A Resource for Invasive Species Research.</title>
        <authorList>
            <person name="McCartney M.A."/>
            <person name="Auch B."/>
            <person name="Kono T."/>
            <person name="Mallez S."/>
            <person name="Zhang Y."/>
            <person name="Obille A."/>
            <person name="Becker A."/>
            <person name="Abrahante J.E."/>
            <person name="Garbe J."/>
            <person name="Badalamenti J.P."/>
            <person name="Herman A."/>
            <person name="Mangelson H."/>
            <person name="Liachko I."/>
            <person name="Sullivan S."/>
            <person name="Sone E.D."/>
            <person name="Koren S."/>
            <person name="Silverstein K.A.T."/>
            <person name="Beckman K.B."/>
            <person name="Gohl D.M."/>
        </authorList>
    </citation>
    <scope>NUCLEOTIDE SEQUENCE</scope>
    <source>
        <strain evidence="1">Duluth1</strain>
        <tissue evidence="1">Whole animal</tissue>
    </source>
</reference>
<dbReference type="GO" id="GO:0008289">
    <property type="term" value="F:lipid binding"/>
    <property type="evidence" value="ECO:0007669"/>
    <property type="project" value="UniProtKB-KW"/>
</dbReference>
<keyword evidence="2" id="KW-1185">Reference proteome</keyword>
<dbReference type="InterPro" id="IPR012674">
    <property type="entry name" value="Calycin"/>
</dbReference>
<sequence>MALQGFDESYAGKWQLIKHEGLDAFLEANGSGDIARPQRNMQAILQEGKHAVICFKTRFTLLVFELHHVAIYYKFSIVQLNVQGSYLS</sequence>
<dbReference type="EMBL" id="JAIWYP010000001">
    <property type="protein sequence ID" value="KAH3887063.1"/>
    <property type="molecule type" value="Genomic_DNA"/>
</dbReference>
<protein>
    <submittedName>
        <fullName evidence="1">Uncharacterized protein</fullName>
    </submittedName>
</protein>
<comment type="caution">
    <text evidence="1">The sequence shown here is derived from an EMBL/GenBank/DDBJ whole genome shotgun (WGS) entry which is preliminary data.</text>
</comment>
<gene>
    <name evidence="1" type="ORF">DPMN_011076</name>
</gene>